<keyword evidence="7 10" id="KW-0472">Membrane</keyword>
<dbReference type="Proteomes" id="UP001528672">
    <property type="component" value="Unassembled WGS sequence"/>
</dbReference>
<name>A0ABT5MIR0_9BURK</name>
<dbReference type="Gene3D" id="2.170.130.10">
    <property type="entry name" value="TonB-dependent receptor, plug domain"/>
    <property type="match status" value="1"/>
</dbReference>
<keyword evidence="6 11" id="KW-0798">TonB box</keyword>
<dbReference type="Pfam" id="PF07715">
    <property type="entry name" value="Plug"/>
    <property type="match status" value="1"/>
</dbReference>
<gene>
    <name evidence="14" type="ORF">PSQ39_10325</name>
</gene>
<feature type="domain" description="TonB-dependent receptor plug" evidence="13">
    <location>
        <begin position="49"/>
        <end position="151"/>
    </location>
</feature>
<organism evidence="14 15">
    <name type="scientific">Curvibacter microcysteis</name>
    <dbReference type="NCBI Taxonomy" id="3026419"/>
    <lineage>
        <taxon>Bacteria</taxon>
        <taxon>Pseudomonadati</taxon>
        <taxon>Pseudomonadota</taxon>
        <taxon>Betaproteobacteria</taxon>
        <taxon>Burkholderiales</taxon>
        <taxon>Comamonadaceae</taxon>
        <taxon>Curvibacter</taxon>
    </lineage>
</organism>
<keyword evidence="15" id="KW-1185">Reference proteome</keyword>
<keyword evidence="3 10" id="KW-0813">Transport</keyword>
<evidence type="ECO:0000256" key="1">
    <source>
        <dbReference type="ARBA" id="ARBA00004571"/>
    </source>
</evidence>
<evidence type="ECO:0000256" key="9">
    <source>
        <dbReference type="ARBA" id="ARBA00023237"/>
    </source>
</evidence>
<dbReference type="PANTHER" id="PTHR30069:SF40">
    <property type="entry name" value="TONB-DEPENDENT RECEPTOR NMB0964-RELATED"/>
    <property type="match status" value="1"/>
</dbReference>
<evidence type="ECO:0000256" key="10">
    <source>
        <dbReference type="PROSITE-ProRule" id="PRU01360"/>
    </source>
</evidence>
<proteinExistence type="inferred from homology"/>
<evidence type="ECO:0000256" key="7">
    <source>
        <dbReference type="ARBA" id="ARBA00023136"/>
    </source>
</evidence>
<evidence type="ECO:0000256" key="2">
    <source>
        <dbReference type="ARBA" id="ARBA00009810"/>
    </source>
</evidence>
<keyword evidence="9 10" id="KW-0998">Cell outer membrane</keyword>
<evidence type="ECO:0000313" key="15">
    <source>
        <dbReference type="Proteomes" id="UP001528672"/>
    </source>
</evidence>
<dbReference type="SUPFAM" id="SSF56935">
    <property type="entry name" value="Porins"/>
    <property type="match status" value="1"/>
</dbReference>
<dbReference type="InterPro" id="IPR037066">
    <property type="entry name" value="Plug_dom_sf"/>
</dbReference>
<reference evidence="14 15" key="1">
    <citation type="submission" date="2023-02" db="EMBL/GenBank/DDBJ databases">
        <title>Bacterial whole genome sequence for Curvibacter sp. HBC28.</title>
        <authorList>
            <person name="Le V."/>
            <person name="Ko S.-R."/>
            <person name="Ahn C.-Y."/>
            <person name="Oh H.-M."/>
        </authorList>
    </citation>
    <scope>NUCLEOTIDE SEQUENCE [LARGE SCALE GENOMIC DNA]</scope>
    <source>
        <strain evidence="14 15">HBC28</strain>
    </source>
</reference>
<sequence>MACLAGAVAGFSHPVQAQEASPPAATAAASGPSLREVTVTGNPLGATDLIVPVSTLQGAELAQQARGTLGETLNGTPGVSSTYFGPNASRPIIRGLDGDRIRVLNNGGATLDASALSFDHAVPLEPITVDRIEVLRGPGALQYGGSAVGGVVNVIDNRIPREALNGVTGKVDLGGATGNGERSSAAMVEGGNERYALHVDGFDRRTDDVKVPLSLACERAGSPAQASRICNSASRAQGGALGGSVFFDRGYLGASVATYQTTYGTVAEDNVSIGMRSNRYALEGEWRQPVALLENLKFQFSHSDYRHTEYESGVAGTRFSNQGNDLRLEARHQPWSGVQGVVGFQAESGRFAAVGDEAFAPYSRSSSQALFVHEELPTAWGKLSAGARTEQVTVRSLGNADVDRFQVGERRFNPHSLALGALWNVAPAWQLTSNLAYTERAPKDYELFANGPHLATAAWETGNSALGKERSTSLELGAQWKSGPHQAALNAYQTRFANYIGLLPSGDVLSAEGQRNPSDASVSTYPEYRYVGIRARFTGLEGRATVRLQGPGGLRPVSHWGALDLQLRGDLVRAINADTQEALPRIAPARLGASLAWSLGPWSLRGGFDHAAAQSRVPSDSRATAAYTLWNAMGSYKTTAQWGGQRTQLLWYARLDNLTNQLAYSATSILTTTAFPKAPLPGRSLKVGLQLAF</sequence>
<keyword evidence="5 10" id="KW-0812">Transmembrane</keyword>
<evidence type="ECO:0000256" key="4">
    <source>
        <dbReference type="ARBA" id="ARBA00022452"/>
    </source>
</evidence>
<evidence type="ECO:0000259" key="13">
    <source>
        <dbReference type="Pfam" id="PF07715"/>
    </source>
</evidence>
<comment type="subcellular location">
    <subcellularLocation>
        <location evidence="1 10">Cell outer membrane</location>
        <topology evidence="1 10">Multi-pass membrane protein</topology>
    </subcellularLocation>
</comment>
<comment type="similarity">
    <text evidence="2 10 11">Belongs to the TonB-dependent receptor family.</text>
</comment>
<evidence type="ECO:0000256" key="6">
    <source>
        <dbReference type="ARBA" id="ARBA00023077"/>
    </source>
</evidence>
<keyword evidence="4 10" id="KW-1134">Transmembrane beta strand</keyword>
<dbReference type="EMBL" id="JAQSIO010000003">
    <property type="protein sequence ID" value="MDD0815026.1"/>
    <property type="molecule type" value="Genomic_DNA"/>
</dbReference>
<accession>A0ABT5MIR0</accession>
<evidence type="ECO:0000256" key="5">
    <source>
        <dbReference type="ARBA" id="ARBA00022692"/>
    </source>
</evidence>
<evidence type="ECO:0000313" key="14">
    <source>
        <dbReference type="EMBL" id="MDD0815026.1"/>
    </source>
</evidence>
<keyword evidence="8 14" id="KW-0675">Receptor</keyword>
<dbReference type="InterPro" id="IPR000531">
    <property type="entry name" value="Beta-barrel_TonB"/>
</dbReference>
<evidence type="ECO:0000256" key="3">
    <source>
        <dbReference type="ARBA" id="ARBA00022448"/>
    </source>
</evidence>
<comment type="caution">
    <text evidence="14">The sequence shown here is derived from an EMBL/GenBank/DDBJ whole genome shotgun (WGS) entry which is preliminary data.</text>
</comment>
<dbReference type="PANTHER" id="PTHR30069">
    <property type="entry name" value="TONB-DEPENDENT OUTER MEMBRANE RECEPTOR"/>
    <property type="match status" value="1"/>
</dbReference>
<protein>
    <submittedName>
        <fullName evidence="14">TonB-dependent receptor</fullName>
    </submittedName>
</protein>
<dbReference type="PROSITE" id="PS52016">
    <property type="entry name" value="TONB_DEPENDENT_REC_3"/>
    <property type="match status" value="1"/>
</dbReference>
<evidence type="ECO:0000256" key="11">
    <source>
        <dbReference type="RuleBase" id="RU003357"/>
    </source>
</evidence>
<dbReference type="Pfam" id="PF00593">
    <property type="entry name" value="TonB_dep_Rec_b-barrel"/>
    <property type="match status" value="1"/>
</dbReference>
<dbReference type="RefSeq" id="WP_273926688.1">
    <property type="nucleotide sequence ID" value="NZ_JAQSIO010000003.1"/>
</dbReference>
<dbReference type="Gene3D" id="2.40.170.20">
    <property type="entry name" value="TonB-dependent receptor, beta-barrel domain"/>
    <property type="match status" value="1"/>
</dbReference>
<dbReference type="InterPro" id="IPR012910">
    <property type="entry name" value="Plug_dom"/>
</dbReference>
<evidence type="ECO:0000256" key="8">
    <source>
        <dbReference type="ARBA" id="ARBA00023170"/>
    </source>
</evidence>
<feature type="domain" description="TonB-dependent receptor-like beta-barrel" evidence="12">
    <location>
        <begin position="244"/>
        <end position="658"/>
    </location>
</feature>
<dbReference type="InterPro" id="IPR039426">
    <property type="entry name" value="TonB-dep_rcpt-like"/>
</dbReference>
<evidence type="ECO:0000259" key="12">
    <source>
        <dbReference type="Pfam" id="PF00593"/>
    </source>
</evidence>
<dbReference type="InterPro" id="IPR036942">
    <property type="entry name" value="Beta-barrel_TonB_sf"/>
</dbReference>